<evidence type="ECO:0000256" key="2">
    <source>
        <dbReference type="ARBA" id="ARBA00004401"/>
    </source>
</evidence>
<comment type="subcellular location">
    <subcellularLocation>
        <location evidence="2">Cell membrane</location>
        <topology evidence="2">Single-pass type II membrane protein</topology>
    </subcellularLocation>
    <subcellularLocation>
        <location evidence="7">Membrane</location>
        <topology evidence="7">Single-pass type II membrane protein</topology>
    </subcellularLocation>
</comment>
<organism evidence="9 10">
    <name type="scientific">Paenibacillus enshidis</name>
    <dbReference type="NCBI Taxonomy" id="1458439"/>
    <lineage>
        <taxon>Bacteria</taxon>
        <taxon>Bacillati</taxon>
        <taxon>Bacillota</taxon>
        <taxon>Bacilli</taxon>
        <taxon>Bacillales</taxon>
        <taxon>Paenibacillaceae</taxon>
        <taxon>Paenibacillus</taxon>
    </lineage>
</organism>
<sequence length="181" mass="20712">MKLVKSLLGWLGTFGAAIAVTLFIGIFIAQPYTVEGHSMEPTLHDQQKLYVSKIPNTFPETLKHGDIVIIDSRVEEKRSLINDLWEQPLFRMFDEQKNKSIYVKRVIGKAGDVIEVKNHAVYLNGNLLNEPYIKETMEETEDRRWVVPEGYIFVMGDNRNNSNDSRSIGFIPLDHVIGTTF</sequence>
<accession>A0ABV5B1J5</accession>
<comment type="catalytic activity">
    <reaction evidence="1 7">
        <text>Cleavage of hydrophobic, N-terminal signal or leader sequences from secreted and periplasmic proteins.</text>
        <dbReference type="EC" id="3.4.21.89"/>
    </reaction>
</comment>
<dbReference type="Proteomes" id="UP001580346">
    <property type="component" value="Unassembled WGS sequence"/>
</dbReference>
<keyword evidence="10" id="KW-1185">Reference proteome</keyword>
<proteinExistence type="inferred from homology"/>
<dbReference type="InterPro" id="IPR019533">
    <property type="entry name" value="Peptidase_S26"/>
</dbReference>
<evidence type="ECO:0000256" key="1">
    <source>
        <dbReference type="ARBA" id="ARBA00000677"/>
    </source>
</evidence>
<evidence type="ECO:0000256" key="3">
    <source>
        <dbReference type="ARBA" id="ARBA00009370"/>
    </source>
</evidence>
<evidence type="ECO:0000313" key="9">
    <source>
        <dbReference type="EMBL" id="MFB5269276.1"/>
    </source>
</evidence>
<protein>
    <recommendedName>
        <fullName evidence="4 7">Signal peptidase I</fullName>
        <ecNumber evidence="4 7">3.4.21.89</ecNumber>
    </recommendedName>
</protein>
<feature type="transmembrane region" description="Helical" evidence="7">
    <location>
        <begin position="7"/>
        <end position="29"/>
    </location>
</feature>
<evidence type="ECO:0000256" key="7">
    <source>
        <dbReference type="RuleBase" id="RU362042"/>
    </source>
</evidence>
<dbReference type="SUPFAM" id="SSF51306">
    <property type="entry name" value="LexA/Signal peptidase"/>
    <property type="match status" value="1"/>
</dbReference>
<evidence type="ECO:0000256" key="4">
    <source>
        <dbReference type="ARBA" id="ARBA00013208"/>
    </source>
</evidence>
<dbReference type="InterPro" id="IPR019758">
    <property type="entry name" value="Pept_S26A_signal_pept_1_CS"/>
</dbReference>
<gene>
    <name evidence="9" type="primary">lepB</name>
    <name evidence="9" type="ORF">ACE41H_21175</name>
</gene>
<dbReference type="PANTHER" id="PTHR43390:SF1">
    <property type="entry name" value="CHLOROPLAST PROCESSING PEPTIDASE"/>
    <property type="match status" value="1"/>
</dbReference>
<comment type="similarity">
    <text evidence="3 7">Belongs to the peptidase S26 family.</text>
</comment>
<reference evidence="9 10" key="1">
    <citation type="submission" date="2024-09" db="EMBL/GenBank/DDBJ databases">
        <title>Paenibacillus zeirhizospherea sp. nov., isolated from surface of the maize (Zea mays) roots in a horticulture field, Hungary.</title>
        <authorList>
            <person name="Marton D."/>
            <person name="Farkas M."/>
            <person name="Bedics A."/>
            <person name="Toth E."/>
            <person name="Tancsics A."/>
            <person name="Boka K."/>
            <person name="Maroti G."/>
            <person name="Kriszt B."/>
            <person name="Cserhati M."/>
        </authorList>
    </citation>
    <scope>NUCLEOTIDE SEQUENCE [LARGE SCALE GENOMIC DNA]</scope>
    <source>
        <strain evidence="9 10">KCTC 33519</strain>
    </source>
</reference>
<dbReference type="NCBIfam" id="TIGR02227">
    <property type="entry name" value="sigpep_I_bact"/>
    <property type="match status" value="1"/>
</dbReference>
<keyword evidence="7" id="KW-1133">Transmembrane helix</keyword>
<dbReference type="InterPro" id="IPR036286">
    <property type="entry name" value="LexA/Signal_pep-like_sf"/>
</dbReference>
<evidence type="ECO:0000313" key="10">
    <source>
        <dbReference type="Proteomes" id="UP001580346"/>
    </source>
</evidence>
<dbReference type="PROSITE" id="PS00761">
    <property type="entry name" value="SPASE_I_3"/>
    <property type="match status" value="1"/>
</dbReference>
<comment type="caution">
    <text evidence="9">The sequence shown here is derived from an EMBL/GenBank/DDBJ whole genome shotgun (WGS) entry which is preliminary data.</text>
</comment>
<dbReference type="EC" id="3.4.21.89" evidence="4 7"/>
<dbReference type="RefSeq" id="WP_375357550.1">
    <property type="nucleotide sequence ID" value="NZ_JBHHMI010000028.1"/>
</dbReference>
<name>A0ABV5B1J5_9BACL</name>
<keyword evidence="6 7" id="KW-0378">Hydrolase</keyword>
<dbReference type="Gene3D" id="2.10.109.10">
    <property type="entry name" value="Umud Fragment, subunit A"/>
    <property type="match status" value="1"/>
</dbReference>
<dbReference type="PRINTS" id="PR00727">
    <property type="entry name" value="LEADERPTASE"/>
</dbReference>
<dbReference type="InterPro" id="IPR019756">
    <property type="entry name" value="Pept_S26A_signal_pept_1_Ser-AS"/>
</dbReference>
<dbReference type="Pfam" id="PF10502">
    <property type="entry name" value="Peptidase_S26"/>
    <property type="match status" value="1"/>
</dbReference>
<dbReference type="PANTHER" id="PTHR43390">
    <property type="entry name" value="SIGNAL PEPTIDASE I"/>
    <property type="match status" value="1"/>
</dbReference>
<dbReference type="CDD" id="cd06530">
    <property type="entry name" value="S26_SPase_I"/>
    <property type="match status" value="1"/>
</dbReference>
<feature type="domain" description="Peptidase S26" evidence="8">
    <location>
        <begin position="9"/>
        <end position="180"/>
    </location>
</feature>
<keyword evidence="7" id="KW-0472">Membrane</keyword>
<dbReference type="GO" id="GO:0009003">
    <property type="term" value="F:signal peptidase activity"/>
    <property type="evidence" value="ECO:0007669"/>
    <property type="project" value="UniProtKB-EC"/>
</dbReference>
<keyword evidence="7" id="KW-0812">Transmembrane</keyword>
<dbReference type="EMBL" id="JBHHMI010000028">
    <property type="protein sequence ID" value="MFB5269276.1"/>
    <property type="molecule type" value="Genomic_DNA"/>
</dbReference>
<evidence type="ECO:0000259" key="8">
    <source>
        <dbReference type="Pfam" id="PF10502"/>
    </source>
</evidence>
<evidence type="ECO:0000256" key="5">
    <source>
        <dbReference type="ARBA" id="ARBA00022670"/>
    </source>
</evidence>
<keyword evidence="5 7" id="KW-0645">Protease</keyword>
<evidence type="ECO:0000256" key="6">
    <source>
        <dbReference type="ARBA" id="ARBA00022801"/>
    </source>
</evidence>
<dbReference type="InterPro" id="IPR000223">
    <property type="entry name" value="Pept_S26A_signal_pept_1"/>
</dbReference>
<dbReference type="PROSITE" id="PS00501">
    <property type="entry name" value="SPASE_I_1"/>
    <property type="match status" value="1"/>
</dbReference>